<keyword evidence="14" id="KW-0239">DNA-directed DNA polymerase</keyword>
<evidence type="ECO:0000256" key="16">
    <source>
        <dbReference type="ARBA" id="ARBA00023204"/>
    </source>
</evidence>
<evidence type="ECO:0000259" key="18">
    <source>
        <dbReference type="PROSITE" id="PS50173"/>
    </source>
</evidence>
<dbReference type="GO" id="GO:0003684">
    <property type="term" value="F:damaged DNA binding"/>
    <property type="evidence" value="ECO:0007669"/>
    <property type="project" value="InterPro"/>
</dbReference>
<dbReference type="GO" id="GO:0006260">
    <property type="term" value="P:DNA replication"/>
    <property type="evidence" value="ECO:0007669"/>
    <property type="project" value="UniProtKB-KW"/>
</dbReference>
<evidence type="ECO:0000256" key="8">
    <source>
        <dbReference type="ARBA" id="ARBA00022679"/>
    </source>
</evidence>
<dbReference type="PROSITE" id="PS50173">
    <property type="entry name" value="UMUC"/>
    <property type="match status" value="1"/>
</dbReference>
<dbReference type="Pfam" id="PF21999">
    <property type="entry name" value="IMS_HHH_1"/>
    <property type="match status" value="1"/>
</dbReference>
<evidence type="ECO:0000256" key="6">
    <source>
        <dbReference type="ARBA" id="ARBA00022457"/>
    </source>
</evidence>
<evidence type="ECO:0000256" key="1">
    <source>
        <dbReference type="ARBA" id="ARBA00001946"/>
    </source>
</evidence>
<evidence type="ECO:0000256" key="3">
    <source>
        <dbReference type="ARBA" id="ARBA00010945"/>
    </source>
</evidence>
<dbReference type="InterPro" id="IPR053848">
    <property type="entry name" value="IMS_HHH_1"/>
</dbReference>
<dbReference type="GO" id="GO:0042276">
    <property type="term" value="P:error-prone translesion synthesis"/>
    <property type="evidence" value="ECO:0007669"/>
    <property type="project" value="TreeGrafter"/>
</dbReference>
<keyword evidence="7" id="KW-0963">Cytoplasm</keyword>
<dbReference type="Gene3D" id="1.10.150.20">
    <property type="entry name" value="5' to 3' exonuclease, C-terminal subdomain"/>
    <property type="match status" value="1"/>
</dbReference>
<dbReference type="FunFam" id="3.30.1490.100:FF:000004">
    <property type="entry name" value="DNA polymerase IV"/>
    <property type="match status" value="1"/>
</dbReference>
<dbReference type="EC" id="2.7.7.7" evidence="5"/>
<evidence type="ECO:0000256" key="9">
    <source>
        <dbReference type="ARBA" id="ARBA00022695"/>
    </source>
</evidence>
<dbReference type="InterPro" id="IPR043128">
    <property type="entry name" value="Rev_trsase/Diguanyl_cyclase"/>
</dbReference>
<protein>
    <recommendedName>
        <fullName evidence="5">DNA-directed DNA polymerase</fullName>
        <ecNumber evidence="5">2.7.7.7</ecNumber>
    </recommendedName>
</protein>
<dbReference type="GO" id="GO:0005829">
    <property type="term" value="C:cytosol"/>
    <property type="evidence" value="ECO:0007669"/>
    <property type="project" value="TreeGrafter"/>
</dbReference>
<evidence type="ECO:0000256" key="10">
    <source>
        <dbReference type="ARBA" id="ARBA00022705"/>
    </source>
</evidence>
<dbReference type="FunFam" id="3.40.1170.60:FF:000001">
    <property type="entry name" value="DNA polymerase IV"/>
    <property type="match status" value="1"/>
</dbReference>
<proteinExistence type="inferred from homology"/>
<dbReference type="SUPFAM" id="SSF56672">
    <property type="entry name" value="DNA/RNA polymerases"/>
    <property type="match status" value="1"/>
</dbReference>
<dbReference type="InterPro" id="IPR017961">
    <property type="entry name" value="DNA_pol_Y-fam_little_finger"/>
</dbReference>
<evidence type="ECO:0000256" key="13">
    <source>
        <dbReference type="ARBA" id="ARBA00022842"/>
    </source>
</evidence>
<keyword evidence="16" id="KW-0234">DNA repair</keyword>
<dbReference type="InterPro" id="IPR050116">
    <property type="entry name" value="DNA_polymerase-Y"/>
</dbReference>
<keyword evidence="15" id="KW-0238">DNA-binding</keyword>
<gene>
    <name evidence="19" type="ORF">UFOPK1572_00389</name>
    <name evidence="20" type="ORF">UFOPK1704_00087</name>
</gene>
<dbReference type="GO" id="GO:0003887">
    <property type="term" value="F:DNA-directed DNA polymerase activity"/>
    <property type="evidence" value="ECO:0007669"/>
    <property type="project" value="UniProtKB-KW"/>
</dbReference>
<reference evidence="19" key="1">
    <citation type="submission" date="2020-05" db="EMBL/GenBank/DDBJ databases">
        <authorList>
            <person name="Chiriac C."/>
            <person name="Salcher M."/>
            <person name="Ghai R."/>
            <person name="Kavagutti S V."/>
        </authorList>
    </citation>
    <scope>NUCLEOTIDE SEQUENCE</scope>
</reference>
<organism evidence="19">
    <name type="scientific">freshwater metagenome</name>
    <dbReference type="NCBI Taxonomy" id="449393"/>
    <lineage>
        <taxon>unclassified sequences</taxon>
        <taxon>metagenomes</taxon>
        <taxon>ecological metagenomes</taxon>
    </lineage>
</organism>
<dbReference type="PANTHER" id="PTHR11076:SF33">
    <property type="entry name" value="DNA POLYMERASE KAPPA"/>
    <property type="match status" value="1"/>
</dbReference>
<feature type="domain" description="UmuC" evidence="18">
    <location>
        <begin position="7"/>
        <end position="197"/>
    </location>
</feature>
<dbReference type="Pfam" id="PF00817">
    <property type="entry name" value="IMS"/>
    <property type="match status" value="1"/>
</dbReference>
<dbReference type="EMBL" id="CAEZTQ010000007">
    <property type="protein sequence ID" value="CAB4563886.1"/>
    <property type="molecule type" value="Genomic_DNA"/>
</dbReference>
<keyword evidence="11" id="KW-0479">Metal-binding</keyword>
<evidence type="ECO:0000256" key="7">
    <source>
        <dbReference type="ARBA" id="ARBA00022490"/>
    </source>
</evidence>
<keyword evidence="13" id="KW-0460">Magnesium</keyword>
<dbReference type="EMBL" id="CAEZTC010000033">
    <property type="protein sequence ID" value="CAB4554255.1"/>
    <property type="molecule type" value="Genomic_DNA"/>
</dbReference>
<keyword evidence="9" id="KW-0548">Nucleotidyltransferase</keyword>
<keyword evidence="10" id="KW-0235">DNA replication</keyword>
<dbReference type="NCBIfam" id="NF002677">
    <property type="entry name" value="PRK02406.1"/>
    <property type="match status" value="1"/>
</dbReference>
<sequence>MASPRSILHIDMNAFYVSVELLRHPELRGKPVVVGGTGGRGVVSAASYEARQFGVYSAMSSAMAMRLCPDAVFLPPDMDHYLEMSHRLREIFEMFTPLVESISVDEAFLDVTGAQSLLGDAPTIAADLRRAVAEHTQLPCTVGIAPNKFLAKMASEFAKPKARPNGIEPGFGVYQILPGGELEFLLPMPVKSLWGVGPATLAKLDRLGIHSVGDLADVDVEVLCRAVGNAHGRHLHALAHGIDERPVEPERVAKSIGNEETFARDVFSVEELRPHLVRLCESVARRTREADVAAGTLMLKVKFSSFETVTRSVTSSAALTTGPSMVAALEPLLGSLDCTQGVRLLGVHAQKLMQGSSSAPTLFDVDNTSPAEIEEQWLPASKAVDSIIEKFGEGMIGPASSLGAIAPGQRRFGPLAED</sequence>
<evidence type="ECO:0000313" key="19">
    <source>
        <dbReference type="EMBL" id="CAB4554255.1"/>
    </source>
</evidence>
<evidence type="ECO:0000256" key="14">
    <source>
        <dbReference type="ARBA" id="ARBA00022932"/>
    </source>
</evidence>
<comment type="catalytic activity">
    <reaction evidence="17">
        <text>DNA(n) + a 2'-deoxyribonucleoside 5'-triphosphate = DNA(n+1) + diphosphate</text>
        <dbReference type="Rhea" id="RHEA:22508"/>
        <dbReference type="Rhea" id="RHEA-COMP:17339"/>
        <dbReference type="Rhea" id="RHEA-COMP:17340"/>
        <dbReference type="ChEBI" id="CHEBI:33019"/>
        <dbReference type="ChEBI" id="CHEBI:61560"/>
        <dbReference type="ChEBI" id="CHEBI:173112"/>
        <dbReference type="EC" id="2.7.7.7"/>
    </reaction>
</comment>
<dbReference type="PANTHER" id="PTHR11076">
    <property type="entry name" value="DNA REPAIR POLYMERASE UMUC / TRANSFERASE FAMILY MEMBER"/>
    <property type="match status" value="1"/>
</dbReference>
<dbReference type="GO" id="GO:0009432">
    <property type="term" value="P:SOS response"/>
    <property type="evidence" value="ECO:0007669"/>
    <property type="project" value="TreeGrafter"/>
</dbReference>
<dbReference type="AlphaFoldDB" id="A0A6J6CSQ2"/>
<evidence type="ECO:0000256" key="2">
    <source>
        <dbReference type="ARBA" id="ARBA00004496"/>
    </source>
</evidence>
<dbReference type="GO" id="GO:0046872">
    <property type="term" value="F:metal ion binding"/>
    <property type="evidence" value="ECO:0007669"/>
    <property type="project" value="UniProtKB-KW"/>
</dbReference>
<dbReference type="Pfam" id="PF11799">
    <property type="entry name" value="IMS_C"/>
    <property type="match status" value="1"/>
</dbReference>
<keyword evidence="6" id="KW-0515">Mutator protein</keyword>
<evidence type="ECO:0000256" key="15">
    <source>
        <dbReference type="ARBA" id="ARBA00023125"/>
    </source>
</evidence>
<evidence type="ECO:0000256" key="12">
    <source>
        <dbReference type="ARBA" id="ARBA00022763"/>
    </source>
</evidence>
<dbReference type="InterPro" id="IPR022880">
    <property type="entry name" value="DNApol_IV"/>
</dbReference>
<accession>A0A6J6CSQ2</accession>
<dbReference type="HAMAP" id="MF_01113">
    <property type="entry name" value="DNApol_IV"/>
    <property type="match status" value="1"/>
</dbReference>
<dbReference type="InterPro" id="IPR043502">
    <property type="entry name" value="DNA/RNA_pol_sf"/>
</dbReference>
<evidence type="ECO:0000256" key="4">
    <source>
        <dbReference type="ARBA" id="ARBA00011245"/>
    </source>
</evidence>
<dbReference type="Gene3D" id="3.30.1490.100">
    <property type="entry name" value="DNA polymerase, Y-family, little finger domain"/>
    <property type="match status" value="1"/>
</dbReference>
<comment type="subunit">
    <text evidence="4">Monomer.</text>
</comment>
<evidence type="ECO:0000256" key="11">
    <source>
        <dbReference type="ARBA" id="ARBA00022723"/>
    </source>
</evidence>
<name>A0A6J6CSQ2_9ZZZZ</name>
<evidence type="ECO:0000313" key="20">
    <source>
        <dbReference type="EMBL" id="CAB4563886.1"/>
    </source>
</evidence>
<dbReference type="Gene3D" id="3.40.1170.60">
    <property type="match status" value="1"/>
</dbReference>
<comment type="similarity">
    <text evidence="3">Belongs to the DNA polymerase type-Y family.</text>
</comment>
<dbReference type="GO" id="GO:0006281">
    <property type="term" value="P:DNA repair"/>
    <property type="evidence" value="ECO:0007669"/>
    <property type="project" value="UniProtKB-KW"/>
</dbReference>
<evidence type="ECO:0000256" key="17">
    <source>
        <dbReference type="ARBA" id="ARBA00049244"/>
    </source>
</evidence>
<dbReference type="InterPro" id="IPR001126">
    <property type="entry name" value="UmuC"/>
</dbReference>
<dbReference type="CDD" id="cd03586">
    <property type="entry name" value="PolY_Pol_IV_kappa"/>
    <property type="match status" value="1"/>
</dbReference>
<comment type="subcellular location">
    <subcellularLocation>
        <location evidence="2">Cytoplasm</location>
    </subcellularLocation>
</comment>
<evidence type="ECO:0000256" key="5">
    <source>
        <dbReference type="ARBA" id="ARBA00012417"/>
    </source>
</evidence>
<dbReference type="Gene3D" id="3.30.70.270">
    <property type="match status" value="1"/>
</dbReference>
<comment type="cofactor">
    <cofactor evidence="1">
        <name>Mg(2+)</name>
        <dbReference type="ChEBI" id="CHEBI:18420"/>
    </cofactor>
</comment>
<dbReference type="InterPro" id="IPR036775">
    <property type="entry name" value="DNA_pol_Y-fam_lit_finger_sf"/>
</dbReference>
<keyword evidence="12" id="KW-0227">DNA damage</keyword>
<dbReference type="SUPFAM" id="SSF100879">
    <property type="entry name" value="Lesion bypass DNA polymerase (Y-family), little finger domain"/>
    <property type="match status" value="1"/>
</dbReference>
<keyword evidence="8" id="KW-0808">Transferase</keyword>